<dbReference type="Pfam" id="PF02682">
    <property type="entry name" value="CT_C_D"/>
    <property type="match status" value="1"/>
</dbReference>
<evidence type="ECO:0000256" key="3">
    <source>
        <dbReference type="ARBA" id="ARBA00022840"/>
    </source>
</evidence>
<dbReference type="RefSeq" id="WP_053993430.1">
    <property type="nucleotide sequence ID" value="NZ_CP065643.1"/>
</dbReference>
<dbReference type="Gene3D" id="3.30.1360.40">
    <property type="match status" value="1"/>
</dbReference>
<dbReference type="SUPFAM" id="SSF50891">
    <property type="entry name" value="Cyclophilin-like"/>
    <property type="match status" value="1"/>
</dbReference>
<dbReference type="InterPro" id="IPR029000">
    <property type="entry name" value="Cyclophilin-like_dom_sf"/>
</dbReference>
<name>A0A0M9DNG6_9BACI</name>
<evidence type="ECO:0000313" key="5">
    <source>
        <dbReference type="EMBL" id="KOY83732.1"/>
    </source>
</evidence>
<evidence type="ECO:0000256" key="2">
    <source>
        <dbReference type="ARBA" id="ARBA00022801"/>
    </source>
</evidence>
<dbReference type="GO" id="GO:0016787">
    <property type="term" value="F:hydrolase activity"/>
    <property type="evidence" value="ECO:0007669"/>
    <property type="project" value="UniProtKB-KW"/>
</dbReference>
<dbReference type="OrthoDB" id="9778567at2"/>
<dbReference type="AlphaFoldDB" id="A0A0M9DNG6"/>
<evidence type="ECO:0000256" key="1">
    <source>
        <dbReference type="ARBA" id="ARBA00022741"/>
    </source>
</evidence>
<dbReference type="SMART" id="SM00796">
    <property type="entry name" value="AHS1"/>
    <property type="match status" value="1"/>
</dbReference>
<accession>A0A0M9DNG6</accession>
<keyword evidence="3" id="KW-0067">ATP-binding</keyword>
<protein>
    <recommendedName>
        <fullName evidence="4">Carboxyltransferase domain-containing protein</fullName>
    </recommendedName>
</protein>
<dbReference type="EMBL" id="LGCI01000003">
    <property type="protein sequence ID" value="KOY83732.1"/>
    <property type="molecule type" value="Genomic_DNA"/>
</dbReference>
<dbReference type="SUPFAM" id="SSF160467">
    <property type="entry name" value="PH0987 N-terminal domain-like"/>
    <property type="match status" value="1"/>
</dbReference>
<keyword evidence="1" id="KW-0547">Nucleotide-binding</keyword>
<evidence type="ECO:0000313" key="6">
    <source>
        <dbReference type="Proteomes" id="UP000037977"/>
    </source>
</evidence>
<gene>
    <name evidence="5" type="ORF">ADM90_02185</name>
</gene>
<reference evidence="5 6" key="1">
    <citation type="submission" date="2015-07" db="EMBL/GenBank/DDBJ databases">
        <title>Genome sequencing project for genomic taxonomy and phylogenomics of Bacillus-like bacteria.</title>
        <authorList>
            <person name="Liu B."/>
            <person name="Wang J."/>
            <person name="Zhu Y."/>
            <person name="Liu G."/>
            <person name="Chen Q."/>
            <person name="Chen Z."/>
            <person name="Che J."/>
            <person name="Ge C."/>
            <person name="Shi H."/>
            <person name="Pan Z."/>
            <person name="Liu X."/>
        </authorList>
    </citation>
    <scope>NUCLEOTIDE SEQUENCE [LARGE SCALE GENOMIC DNA]</scope>
    <source>
        <strain evidence="5 6">DSM 54</strain>
    </source>
</reference>
<dbReference type="PANTHER" id="PTHR34698:SF2">
    <property type="entry name" value="5-OXOPROLINASE SUBUNIT B"/>
    <property type="match status" value="1"/>
</dbReference>
<comment type="caution">
    <text evidence="5">The sequence shown here is derived from an EMBL/GenBank/DDBJ whole genome shotgun (WGS) entry which is preliminary data.</text>
</comment>
<sequence>MFKETTAEHSEKNIIAQYPKFLPLGDQVIVAQFEKEMGISINQKVLSFAQEVEVAKISGVTQIIPTFCTVAIRYNPLSIAYKALTEELEIIKSRLVFEQYKEHKPQNIIHIPVVYGGEYGPDIEYVAESTGLDMDEVIRLHTSKPYFIYMLGVIGSYPYLGDLDERLALKRRSSPRIKVEKGSIVIANRLTVLHPLASPSGWHVIGQTPMETFDPHQNPPSTLLAGNYIKFEAISAEEAEQWNDNKQREWIKKWNSLKSLNQD</sequence>
<keyword evidence="6" id="KW-1185">Reference proteome</keyword>
<evidence type="ECO:0000259" key="4">
    <source>
        <dbReference type="SMART" id="SM00796"/>
    </source>
</evidence>
<keyword evidence="2" id="KW-0378">Hydrolase</keyword>
<organism evidence="5 6">
    <name type="scientific">Lysinibacillus macroides</name>
    <dbReference type="NCBI Taxonomy" id="33935"/>
    <lineage>
        <taxon>Bacteria</taxon>
        <taxon>Bacillati</taxon>
        <taxon>Bacillota</taxon>
        <taxon>Bacilli</taxon>
        <taxon>Bacillales</taxon>
        <taxon>Bacillaceae</taxon>
        <taxon>Lysinibacillus</taxon>
    </lineage>
</organism>
<dbReference type="NCBIfam" id="TIGR00370">
    <property type="entry name" value="5-oxoprolinase subunit PxpB"/>
    <property type="match status" value="1"/>
</dbReference>
<dbReference type="Proteomes" id="UP000037977">
    <property type="component" value="Unassembled WGS sequence"/>
</dbReference>
<dbReference type="InterPro" id="IPR003833">
    <property type="entry name" value="CT_C_D"/>
</dbReference>
<proteinExistence type="predicted"/>
<dbReference type="STRING" id="33935.ADM90_02185"/>
<feature type="domain" description="Carboxyltransferase" evidence="4">
    <location>
        <begin position="19"/>
        <end position="223"/>
    </location>
</feature>
<dbReference type="PATRIC" id="fig|33935.3.peg.4624"/>
<dbReference type="InterPro" id="IPR010016">
    <property type="entry name" value="PxpB"/>
</dbReference>
<dbReference type="GO" id="GO:0005524">
    <property type="term" value="F:ATP binding"/>
    <property type="evidence" value="ECO:0007669"/>
    <property type="project" value="UniProtKB-KW"/>
</dbReference>
<dbReference type="PANTHER" id="PTHR34698">
    <property type="entry name" value="5-OXOPROLINASE SUBUNIT B"/>
    <property type="match status" value="1"/>
</dbReference>
<dbReference type="Gene3D" id="2.40.100.10">
    <property type="entry name" value="Cyclophilin-like"/>
    <property type="match status" value="1"/>
</dbReference>